<sequence length="99" mass="11142">MKLRCEKACRNLHSERPSYYCSEREPPSIRTLGINSLPGVISIFGLLALRPILESVDPSRARKLSKEVCSSDETEANRRKPKLTITEVSKNRGITANKE</sequence>
<feature type="region of interest" description="Disordered" evidence="1">
    <location>
        <begin position="64"/>
        <end position="99"/>
    </location>
</feature>
<evidence type="ECO:0000313" key="3">
    <source>
        <dbReference type="Proteomes" id="UP000499080"/>
    </source>
</evidence>
<dbReference type="AlphaFoldDB" id="A0A4Y2BBU2"/>
<name>A0A4Y2BBU2_ARAVE</name>
<evidence type="ECO:0000256" key="1">
    <source>
        <dbReference type="SAM" id="MobiDB-lite"/>
    </source>
</evidence>
<accession>A0A4Y2BBU2</accession>
<gene>
    <name evidence="2" type="ORF">AVEN_179569_1</name>
</gene>
<keyword evidence="3" id="KW-1185">Reference proteome</keyword>
<evidence type="ECO:0000313" key="2">
    <source>
        <dbReference type="EMBL" id="GBL89781.1"/>
    </source>
</evidence>
<organism evidence="2 3">
    <name type="scientific">Araneus ventricosus</name>
    <name type="common">Orbweaver spider</name>
    <name type="synonym">Epeira ventricosa</name>
    <dbReference type="NCBI Taxonomy" id="182803"/>
    <lineage>
        <taxon>Eukaryota</taxon>
        <taxon>Metazoa</taxon>
        <taxon>Ecdysozoa</taxon>
        <taxon>Arthropoda</taxon>
        <taxon>Chelicerata</taxon>
        <taxon>Arachnida</taxon>
        <taxon>Araneae</taxon>
        <taxon>Araneomorphae</taxon>
        <taxon>Entelegynae</taxon>
        <taxon>Araneoidea</taxon>
        <taxon>Araneidae</taxon>
        <taxon>Araneus</taxon>
    </lineage>
</organism>
<feature type="compositionally biased region" description="Polar residues" evidence="1">
    <location>
        <begin position="86"/>
        <end position="99"/>
    </location>
</feature>
<dbReference type="EMBL" id="BGPR01000067">
    <property type="protein sequence ID" value="GBL89781.1"/>
    <property type="molecule type" value="Genomic_DNA"/>
</dbReference>
<proteinExistence type="predicted"/>
<comment type="caution">
    <text evidence="2">The sequence shown here is derived from an EMBL/GenBank/DDBJ whole genome shotgun (WGS) entry which is preliminary data.</text>
</comment>
<dbReference type="Proteomes" id="UP000499080">
    <property type="component" value="Unassembled WGS sequence"/>
</dbReference>
<reference evidence="2 3" key="1">
    <citation type="journal article" date="2019" name="Sci. Rep.">
        <title>Orb-weaving spider Araneus ventricosus genome elucidates the spidroin gene catalogue.</title>
        <authorList>
            <person name="Kono N."/>
            <person name="Nakamura H."/>
            <person name="Ohtoshi R."/>
            <person name="Moran D.A.P."/>
            <person name="Shinohara A."/>
            <person name="Yoshida Y."/>
            <person name="Fujiwara M."/>
            <person name="Mori M."/>
            <person name="Tomita M."/>
            <person name="Arakawa K."/>
        </authorList>
    </citation>
    <scope>NUCLEOTIDE SEQUENCE [LARGE SCALE GENOMIC DNA]</scope>
</reference>
<protein>
    <submittedName>
        <fullName evidence="2">Uncharacterized protein</fullName>
    </submittedName>
</protein>